<dbReference type="AlphaFoldDB" id="A0AAD7FIR6"/>
<comment type="caution">
    <text evidence="1">The sequence shown here is derived from an EMBL/GenBank/DDBJ whole genome shotgun (WGS) entry which is preliminary data.</text>
</comment>
<organism evidence="1 2">
    <name type="scientific">Roridomyces roridus</name>
    <dbReference type="NCBI Taxonomy" id="1738132"/>
    <lineage>
        <taxon>Eukaryota</taxon>
        <taxon>Fungi</taxon>
        <taxon>Dikarya</taxon>
        <taxon>Basidiomycota</taxon>
        <taxon>Agaricomycotina</taxon>
        <taxon>Agaricomycetes</taxon>
        <taxon>Agaricomycetidae</taxon>
        <taxon>Agaricales</taxon>
        <taxon>Marasmiineae</taxon>
        <taxon>Mycenaceae</taxon>
        <taxon>Roridomyces</taxon>
    </lineage>
</organism>
<reference evidence="1" key="1">
    <citation type="submission" date="2023-03" db="EMBL/GenBank/DDBJ databases">
        <title>Massive genome expansion in bonnet fungi (Mycena s.s.) driven by repeated elements and novel gene families across ecological guilds.</title>
        <authorList>
            <consortium name="Lawrence Berkeley National Laboratory"/>
            <person name="Harder C.B."/>
            <person name="Miyauchi S."/>
            <person name="Viragh M."/>
            <person name="Kuo A."/>
            <person name="Thoen E."/>
            <person name="Andreopoulos B."/>
            <person name="Lu D."/>
            <person name="Skrede I."/>
            <person name="Drula E."/>
            <person name="Henrissat B."/>
            <person name="Morin E."/>
            <person name="Kohler A."/>
            <person name="Barry K."/>
            <person name="LaButti K."/>
            <person name="Morin E."/>
            <person name="Salamov A."/>
            <person name="Lipzen A."/>
            <person name="Mereny Z."/>
            <person name="Hegedus B."/>
            <person name="Baldrian P."/>
            <person name="Stursova M."/>
            <person name="Weitz H."/>
            <person name="Taylor A."/>
            <person name="Grigoriev I.V."/>
            <person name="Nagy L.G."/>
            <person name="Martin F."/>
            <person name="Kauserud H."/>
        </authorList>
    </citation>
    <scope>NUCLEOTIDE SEQUENCE</scope>
    <source>
        <strain evidence="1">9284</strain>
    </source>
</reference>
<proteinExistence type="predicted"/>
<name>A0AAD7FIR6_9AGAR</name>
<evidence type="ECO:0000313" key="2">
    <source>
        <dbReference type="Proteomes" id="UP001221142"/>
    </source>
</evidence>
<keyword evidence="2" id="KW-1185">Reference proteome</keyword>
<dbReference type="EMBL" id="JARKIF010000012">
    <property type="protein sequence ID" value="KAJ7626113.1"/>
    <property type="molecule type" value="Genomic_DNA"/>
</dbReference>
<protein>
    <submittedName>
        <fullName evidence="1">Uncharacterized protein</fullName>
    </submittedName>
</protein>
<sequence>MDRALEIPGLIARIVDHMDTSDDFSSCARVARQWTYPAQSHIFSDIRIHAGNRYEAPNLSRLLETLNQSPHLSTFFYRIWIEGLDYIRPEDFERLSSFGYPLLDHLFIYSVNRQLATQLLPSIRRLLTTPSLTSATLYFHFTQTYDFFDVWRGCSQLIRNLQLFYPPTFGVEREPPTLSVPVAPSITKLIQLDSLGNYPQTEWWLDHPQCPFDISRLEAMQCFPRPNEPHPAGIISAAQQTIEIISAYTFSYRVDLSIFLRLTQVELLIGTNEEAISGTLHTLSPSARSRIQTIRLSMWQRDGTPSALTALGRMIFDVQAELPDLAIIEINARIPTPLLVESCESYFPGDGRRISVRWNFREKMFPLWYIPANARRVIGYIYSSRRAAFRMASPGHSHYSATTVGAFSAENLPRGRESWKHLQPAITHFPRRDSVSYHHTRTFLYPKYGKHATCMPWPRDRTESRT</sequence>
<accession>A0AAD7FIR6</accession>
<dbReference type="Proteomes" id="UP001221142">
    <property type="component" value="Unassembled WGS sequence"/>
</dbReference>
<evidence type="ECO:0000313" key="1">
    <source>
        <dbReference type="EMBL" id="KAJ7626113.1"/>
    </source>
</evidence>
<gene>
    <name evidence="1" type="ORF">FB45DRAFT_1060627</name>
</gene>